<sequence>MQNSTNCNSSFARHIKDHHLKTPYSLAHTLYWSGGEKWKMSQ</sequence>
<dbReference type="AlphaFoldDB" id="A0A0E9QER5"/>
<reference evidence="1" key="2">
    <citation type="journal article" date="2015" name="Fish Shellfish Immunol.">
        <title>Early steps in the European eel (Anguilla anguilla)-Vibrio vulnificus interaction in the gills: Role of the RtxA13 toxin.</title>
        <authorList>
            <person name="Callol A."/>
            <person name="Pajuelo D."/>
            <person name="Ebbesson L."/>
            <person name="Teles M."/>
            <person name="MacKenzie S."/>
            <person name="Amaro C."/>
        </authorList>
    </citation>
    <scope>NUCLEOTIDE SEQUENCE</scope>
</reference>
<dbReference type="EMBL" id="GBXM01093318">
    <property type="protein sequence ID" value="JAH15259.1"/>
    <property type="molecule type" value="Transcribed_RNA"/>
</dbReference>
<proteinExistence type="predicted"/>
<evidence type="ECO:0000313" key="1">
    <source>
        <dbReference type="EMBL" id="JAH15259.1"/>
    </source>
</evidence>
<organism evidence="1">
    <name type="scientific">Anguilla anguilla</name>
    <name type="common">European freshwater eel</name>
    <name type="synonym">Muraena anguilla</name>
    <dbReference type="NCBI Taxonomy" id="7936"/>
    <lineage>
        <taxon>Eukaryota</taxon>
        <taxon>Metazoa</taxon>
        <taxon>Chordata</taxon>
        <taxon>Craniata</taxon>
        <taxon>Vertebrata</taxon>
        <taxon>Euteleostomi</taxon>
        <taxon>Actinopterygii</taxon>
        <taxon>Neopterygii</taxon>
        <taxon>Teleostei</taxon>
        <taxon>Anguilliformes</taxon>
        <taxon>Anguillidae</taxon>
        <taxon>Anguilla</taxon>
    </lineage>
</organism>
<reference evidence="1" key="1">
    <citation type="submission" date="2014-11" db="EMBL/GenBank/DDBJ databases">
        <authorList>
            <person name="Amaro Gonzalez C."/>
        </authorList>
    </citation>
    <scope>NUCLEOTIDE SEQUENCE</scope>
</reference>
<name>A0A0E9QER5_ANGAN</name>
<protein>
    <submittedName>
        <fullName evidence="1">Uncharacterized protein</fullName>
    </submittedName>
</protein>
<accession>A0A0E9QER5</accession>